<sequence>MFEKGDSGFARANPSDGFFRLDLKNAYVTSERGNVEAAELTMRVTMPGPTADQEMVFEPGAPVGWLRGVQVTSDFQGTYTFRTPFSPEDQARLDGYLVRSAHEPHQGYPLKLEFMADGFTSVTELFVVPVVSTASFAHTDRFEVVDDGGTLYLVGNGTDVSLRGNVDWATQYRLRARVEFVPTTPGAPAPTEVQEFESWQWLGGVMPGDTVTGPVVLECLLPLNDGLHITMGDALLATLADTPEGAFMVTLMLVDILADHVVQSVDIGPLGRPE</sequence>
<protein>
    <submittedName>
        <fullName evidence="1">Uncharacterized protein</fullName>
    </submittedName>
</protein>
<accession>A0A4U2YTA2</accession>
<evidence type="ECO:0000313" key="1">
    <source>
        <dbReference type="EMBL" id="TKI64756.1"/>
    </source>
</evidence>
<dbReference type="Proteomes" id="UP000307808">
    <property type="component" value="Unassembled WGS sequence"/>
</dbReference>
<gene>
    <name evidence="1" type="ORF">FC770_06480</name>
</gene>
<evidence type="ECO:0000313" key="2">
    <source>
        <dbReference type="Proteomes" id="UP000307808"/>
    </source>
</evidence>
<dbReference type="AlphaFoldDB" id="A0A4U2YTA2"/>
<name>A0A4U2YTA2_9ACTN</name>
<comment type="caution">
    <text evidence="1">The sequence shown here is derived from an EMBL/GenBank/DDBJ whole genome shotgun (WGS) entry which is preliminary data.</text>
</comment>
<reference evidence="1 2" key="1">
    <citation type="submission" date="2019-04" db="EMBL/GenBank/DDBJ databases">
        <authorList>
            <person name="Dong K."/>
        </authorList>
    </citation>
    <scope>NUCLEOTIDE SEQUENCE [LARGE SCALE GENOMIC DNA]</scope>
    <source>
        <strain evidence="2">dk3543</strain>
    </source>
</reference>
<keyword evidence="2" id="KW-1185">Reference proteome</keyword>
<organism evidence="1 2">
    <name type="scientific">Nocardioides jishulii</name>
    <dbReference type="NCBI Taxonomy" id="2575440"/>
    <lineage>
        <taxon>Bacteria</taxon>
        <taxon>Bacillati</taxon>
        <taxon>Actinomycetota</taxon>
        <taxon>Actinomycetes</taxon>
        <taxon>Propionibacteriales</taxon>
        <taxon>Nocardioidaceae</taxon>
        <taxon>Nocardioides</taxon>
    </lineage>
</organism>
<dbReference type="RefSeq" id="WP_137065210.1">
    <property type="nucleotide sequence ID" value="NZ_CP040748.1"/>
</dbReference>
<dbReference type="EMBL" id="SZPY01000001">
    <property type="protein sequence ID" value="TKI64756.1"/>
    <property type="molecule type" value="Genomic_DNA"/>
</dbReference>
<proteinExistence type="predicted"/>
<dbReference type="OrthoDB" id="9950144at2"/>